<dbReference type="Proteomes" id="UP000219993">
    <property type="component" value="Chromosome"/>
</dbReference>
<feature type="signal peptide" evidence="2">
    <location>
        <begin position="1"/>
        <end position="19"/>
    </location>
</feature>
<proteinExistence type="predicted"/>
<dbReference type="Pfam" id="PF13531">
    <property type="entry name" value="SBP_bac_11"/>
    <property type="match status" value="1"/>
</dbReference>
<evidence type="ECO:0000256" key="1">
    <source>
        <dbReference type="ARBA" id="ARBA00022729"/>
    </source>
</evidence>
<protein>
    <submittedName>
        <fullName evidence="3">Sensor protein PhoQ</fullName>
    </submittedName>
</protein>
<accession>A0A291P875</accession>
<dbReference type="AlphaFoldDB" id="A0A291P875"/>
<dbReference type="SUPFAM" id="SSF53850">
    <property type="entry name" value="Periplasmic binding protein-like II"/>
    <property type="match status" value="1"/>
</dbReference>
<dbReference type="PANTHER" id="PTHR30006:SF25">
    <property type="entry name" value="PHOSPHOGLYCERATE TRANSPORT REGULATORY PROTEIN PGTC"/>
    <property type="match status" value="1"/>
</dbReference>
<keyword evidence="1 2" id="KW-0732">Signal</keyword>
<evidence type="ECO:0000313" key="3">
    <source>
        <dbReference type="EMBL" id="ATJ83069.1"/>
    </source>
</evidence>
<keyword evidence="4" id="KW-1185">Reference proteome</keyword>
<gene>
    <name evidence="3" type="primary">phoQ</name>
    <name evidence="3" type="ORF">BEI_2082</name>
</gene>
<name>A0A291P875_9GAMM</name>
<sequence length="359" mass="39732">MIRLLIVMLCWLLVASVHAEERLDYPARSDGGEATALVVHGALDPIHVRPLLEAFHRRHPGIALTYRNLGTLTLHRRFLEHPEEADVLLSSAMPWHYRLANDGHARPLDTATADAWPARARWRRELFAFTFEPVVMVVRRELVERYGRPESHADLLALLERHADALRGRVVTYDPARSGAGYTYAIAESRLSPRYWDLVAALGEADAALADTTGEMLSGLSEGRYWVGYNLLGSYARAVVEADPALAMVIPDDYALVTRRLALMPRGAPHPETARRFLDFLIGEAGQRVIAERTALGALHPALTGPGTANALRESHGEALRPLSLGPGLLATLDDLKRQALLARWRREFARGSEGLPPP</sequence>
<dbReference type="GO" id="GO:0030288">
    <property type="term" value="C:outer membrane-bounded periplasmic space"/>
    <property type="evidence" value="ECO:0007669"/>
    <property type="project" value="TreeGrafter"/>
</dbReference>
<dbReference type="OrthoDB" id="8673316at2"/>
<dbReference type="EMBL" id="CP021435">
    <property type="protein sequence ID" value="ATJ83069.1"/>
    <property type="molecule type" value="Genomic_DNA"/>
</dbReference>
<organism evidence="3 4">
    <name type="scientific">Halomonas beimenensis</name>
    <dbReference type="NCBI Taxonomy" id="475662"/>
    <lineage>
        <taxon>Bacteria</taxon>
        <taxon>Pseudomonadati</taxon>
        <taxon>Pseudomonadota</taxon>
        <taxon>Gammaproteobacteria</taxon>
        <taxon>Oceanospirillales</taxon>
        <taxon>Halomonadaceae</taxon>
        <taxon>Halomonas</taxon>
    </lineage>
</organism>
<dbReference type="KEGG" id="hbe:BEI_2082"/>
<evidence type="ECO:0000256" key="2">
    <source>
        <dbReference type="SAM" id="SignalP"/>
    </source>
</evidence>
<dbReference type="Gene3D" id="3.40.190.10">
    <property type="entry name" value="Periplasmic binding protein-like II"/>
    <property type="match status" value="2"/>
</dbReference>
<dbReference type="PANTHER" id="PTHR30006">
    <property type="entry name" value="THIAMINE-BINDING PERIPLASMIC PROTEIN-RELATED"/>
    <property type="match status" value="1"/>
</dbReference>
<evidence type="ECO:0000313" key="4">
    <source>
        <dbReference type="Proteomes" id="UP000219993"/>
    </source>
</evidence>
<dbReference type="RefSeq" id="WP_097789446.1">
    <property type="nucleotide sequence ID" value="NZ_BAAADT010000034.1"/>
</dbReference>
<feature type="chain" id="PRO_5012968290" evidence="2">
    <location>
        <begin position="20"/>
        <end position="359"/>
    </location>
</feature>
<reference evidence="3 4" key="1">
    <citation type="journal article" date="2017" name="Sci. Rep.">
        <title>Revealing the Saline Adaptation Strategies of the Halophilic Bacterium Halomonas beimenensis through High-throughput Omics and Transposon Mutagenesis Approaches.</title>
        <authorList>
            <person name="Chen Y.H."/>
            <person name="Lin S.S."/>
            <person name="Shyu Y.T."/>
        </authorList>
    </citation>
    <scope>NUCLEOTIDE SEQUENCE [LARGE SCALE GENOMIC DNA]</scope>
    <source>
        <strain evidence="3 4">NTU-111</strain>
    </source>
</reference>